<evidence type="ECO:0000313" key="2">
    <source>
        <dbReference type="Proteomes" id="UP000238479"/>
    </source>
</evidence>
<protein>
    <submittedName>
        <fullName evidence="1">Uncharacterized protein</fullName>
    </submittedName>
</protein>
<gene>
    <name evidence="1" type="ORF">RchiOBHm_Chr4g0387461</name>
</gene>
<dbReference type="Proteomes" id="UP000238479">
    <property type="component" value="Chromosome 4"/>
</dbReference>
<dbReference type="AlphaFoldDB" id="A0A2P6QPK8"/>
<evidence type="ECO:0000313" key="1">
    <source>
        <dbReference type="EMBL" id="PRQ36078.1"/>
    </source>
</evidence>
<organism evidence="1 2">
    <name type="scientific">Rosa chinensis</name>
    <name type="common">China rose</name>
    <dbReference type="NCBI Taxonomy" id="74649"/>
    <lineage>
        <taxon>Eukaryota</taxon>
        <taxon>Viridiplantae</taxon>
        <taxon>Streptophyta</taxon>
        <taxon>Embryophyta</taxon>
        <taxon>Tracheophyta</taxon>
        <taxon>Spermatophyta</taxon>
        <taxon>Magnoliopsida</taxon>
        <taxon>eudicotyledons</taxon>
        <taxon>Gunneridae</taxon>
        <taxon>Pentapetalae</taxon>
        <taxon>rosids</taxon>
        <taxon>fabids</taxon>
        <taxon>Rosales</taxon>
        <taxon>Rosaceae</taxon>
        <taxon>Rosoideae</taxon>
        <taxon>Rosoideae incertae sedis</taxon>
        <taxon>Rosa</taxon>
    </lineage>
</organism>
<name>A0A2P6QPK8_ROSCH</name>
<comment type="caution">
    <text evidence="1">The sequence shown here is derived from an EMBL/GenBank/DDBJ whole genome shotgun (WGS) entry which is preliminary data.</text>
</comment>
<keyword evidence="2" id="KW-1185">Reference proteome</keyword>
<accession>A0A2P6QPK8</accession>
<dbReference type="Gramene" id="PRQ36078">
    <property type="protein sequence ID" value="PRQ36078"/>
    <property type="gene ID" value="RchiOBHm_Chr4g0387461"/>
</dbReference>
<sequence length="80" mass="8610">MVLVLYAEVIVSKDGIDAQTYVVVDEGFHSRKQVAGVYLEAAAGSSSLQQVTSEPIVIYRNSGETICWSEQAMGAIDWAG</sequence>
<reference evidence="1 2" key="1">
    <citation type="journal article" date="2018" name="Nat. Genet.">
        <title>The Rosa genome provides new insights in the design of modern roses.</title>
        <authorList>
            <person name="Bendahmane M."/>
        </authorList>
    </citation>
    <scope>NUCLEOTIDE SEQUENCE [LARGE SCALE GENOMIC DNA]</scope>
    <source>
        <strain evidence="2">cv. Old Blush</strain>
    </source>
</reference>
<proteinExistence type="predicted"/>
<dbReference type="EMBL" id="PDCK01000042">
    <property type="protein sequence ID" value="PRQ36078.1"/>
    <property type="molecule type" value="Genomic_DNA"/>
</dbReference>